<reference evidence="4 5" key="1">
    <citation type="journal article" date="2020" name="Cell">
        <title>Large-Scale Comparative Analyses of Tick Genomes Elucidate Their Genetic Diversity and Vector Capacities.</title>
        <authorList>
            <consortium name="Tick Genome and Microbiome Consortium (TIGMIC)"/>
            <person name="Jia N."/>
            <person name="Wang J."/>
            <person name="Shi W."/>
            <person name="Du L."/>
            <person name="Sun Y."/>
            <person name="Zhan W."/>
            <person name="Jiang J.F."/>
            <person name="Wang Q."/>
            <person name="Zhang B."/>
            <person name="Ji P."/>
            <person name="Bell-Sakyi L."/>
            <person name="Cui X.M."/>
            <person name="Yuan T.T."/>
            <person name="Jiang B.G."/>
            <person name="Yang W.F."/>
            <person name="Lam T.T."/>
            <person name="Chang Q.C."/>
            <person name="Ding S.J."/>
            <person name="Wang X.J."/>
            <person name="Zhu J.G."/>
            <person name="Ruan X.D."/>
            <person name="Zhao L."/>
            <person name="Wei J.T."/>
            <person name="Ye R.Z."/>
            <person name="Que T.C."/>
            <person name="Du C.H."/>
            <person name="Zhou Y.H."/>
            <person name="Cheng J.X."/>
            <person name="Dai P.F."/>
            <person name="Guo W.B."/>
            <person name="Han X.H."/>
            <person name="Huang E.J."/>
            <person name="Li L.F."/>
            <person name="Wei W."/>
            <person name="Gao Y.C."/>
            <person name="Liu J.Z."/>
            <person name="Shao H.Z."/>
            <person name="Wang X."/>
            <person name="Wang C.C."/>
            <person name="Yang T.C."/>
            <person name="Huo Q.B."/>
            <person name="Li W."/>
            <person name="Chen H.Y."/>
            <person name="Chen S.E."/>
            <person name="Zhou L.G."/>
            <person name="Ni X.B."/>
            <person name="Tian J.H."/>
            <person name="Sheng Y."/>
            <person name="Liu T."/>
            <person name="Pan Y.S."/>
            <person name="Xia L.Y."/>
            <person name="Li J."/>
            <person name="Zhao F."/>
            <person name="Cao W.C."/>
        </authorList>
    </citation>
    <scope>NUCLEOTIDE SEQUENCE [LARGE SCALE GENOMIC DNA]</scope>
    <source>
        <strain evidence="4">HaeL-2018</strain>
    </source>
</reference>
<evidence type="ECO:0000256" key="2">
    <source>
        <dbReference type="ARBA" id="ARBA00023242"/>
    </source>
</evidence>
<dbReference type="PANTHER" id="PTHR46040:SF3">
    <property type="entry name" value="HIGH MOBILITY GROUP PROTEIN 2"/>
    <property type="match status" value="1"/>
</dbReference>
<evidence type="ECO:0000313" key="5">
    <source>
        <dbReference type="Proteomes" id="UP000821853"/>
    </source>
</evidence>
<dbReference type="InterPro" id="IPR051965">
    <property type="entry name" value="ChromReg_NeuronalGeneExpr"/>
</dbReference>
<dbReference type="VEuPathDB" id="VectorBase:HLOH_053712"/>
<organism evidence="4 5">
    <name type="scientific">Haemaphysalis longicornis</name>
    <name type="common">Bush tick</name>
    <dbReference type="NCBI Taxonomy" id="44386"/>
    <lineage>
        <taxon>Eukaryota</taxon>
        <taxon>Metazoa</taxon>
        <taxon>Ecdysozoa</taxon>
        <taxon>Arthropoda</taxon>
        <taxon>Chelicerata</taxon>
        <taxon>Arachnida</taxon>
        <taxon>Acari</taxon>
        <taxon>Parasitiformes</taxon>
        <taxon>Ixodida</taxon>
        <taxon>Ixodoidea</taxon>
        <taxon>Ixodidae</taxon>
        <taxon>Haemaphysalinae</taxon>
        <taxon>Haemaphysalis</taxon>
    </lineage>
</organism>
<dbReference type="GO" id="GO:0010468">
    <property type="term" value="P:regulation of gene expression"/>
    <property type="evidence" value="ECO:0007669"/>
    <property type="project" value="TreeGrafter"/>
</dbReference>
<evidence type="ECO:0000256" key="1">
    <source>
        <dbReference type="ARBA" id="ARBA00023125"/>
    </source>
</evidence>
<sequence>MKYLDEAEKDRVRYSKEMEQYQQTEAYKMFTKKQHEKKAAKGDDGRAATTNGTAADVGHEDGKKDDVPGFEIPIFTEEFLDHNKGCEAELRQLRKSNTEHEEQNAILSKHVDTMRAAVEKLETETTQQRHNKPRPPPAPVPPALRPGPQLRRPAPAR</sequence>
<keyword evidence="5" id="KW-1185">Reference proteome</keyword>
<dbReference type="GO" id="GO:0003677">
    <property type="term" value="F:DNA binding"/>
    <property type="evidence" value="ECO:0007669"/>
    <property type="project" value="UniProtKB-KW"/>
</dbReference>
<feature type="compositionally biased region" description="Basic and acidic residues" evidence="3">
    <location>
        <begin position="37"/>
        <end position="46"/>
    </location>
</feature>
<evidence type="ECO:0000256" key="3">
    <source>
        <dbReference type="SAM" id="MobiDB-lite"/>
    </source>
</evidence>
<dbReference type="OrthoDB" id="3213154at2759"/>
<comment type="caution">
    <text evidence="4">The sequence shown here is derived from an EMBL/GenBank/DDBJ whole genome shotgun (WGS) entry which is preliminary data.</text>
</comment>
<feature type="compositionally biased region" description="Pro residues" evidence="3">
    <location>
        <begin position="134"/>
        <end position="145"/>
    </location>
</feature>
<dbReference type="PANTHER" id="PTHR46040">
    <property type="entry name" value="HIGH MOBILITY GROUP PROTEIN 2"/>
    <property type="match status" value="1"/>
</dbReference>
<feature type="compositionally biased region" description="Basic and acidic residues" evidence="3">
    <location>
        <begin position="95"/>
        <end position="123"/>
    </location>
</feature>
<proteinExistence type="predicted"/>
<dbReference type="GO" id="GO:0005634">
    <property type="term" value="C:nucleus"/>
    <property type="evidence" value="ECO:0007669"/>
    <property type="project" value="TreeGrafter"/>
</dbReference>
<feature type="compositionally biased region" description="Basic and acidic residues" evidence="3">
    <location>
        <begin position="57"/>
        <end position="67"/>
    </location>
</feature>
<keyword evidence="1" id="KW-0238">DNA-binding</keyword>
<dbReference type="AlphaFoldDB" id="A0A9J6HDA3"/>
<gene>
    <name evidence="4" type="ORF">HPB48_026811</name>
</gene>
<dbReference type="EMBL" id="JABSTR010003159">
    <property type="protein sequence ID" value="KAH9384797.1"/>
    <property type="molecule type" value="Genomic_DNA"/>
</dbReference>
<accession>A0A9J6HDA3</accession>
<name>A0A9J6HDA3_HAELO</name>
<feature type="region of interest" description="Disordered" evidence="3">
    <location>
        <begin position="33"/>
        <end position="69"/>
    </location>
</feature>
<evidence type="ECO:0000313" key="4">
    <source>
        <dbReference type="EMBL" id="KAH9384797.1"/>
    </source>
</evidence>
<keyword evidence="2" id="KW-0539">Nucleus</keyword>
<protein>
    <submittedName>
        <fullName evidence="4">Uncharacterized protein</fullName>
    </submittedName>
</protein>
<dbReference type="Proteomes" id="UP000821853">
    <property type="component" value="Unassembled WGS sequence"/>
</dbReference>
<feature type="region of interest" description="Disordered" evidence="3">
    <location>
        <begin position="95"/>
        <end position="157"/>
    </location>
</feature>